<dbReference type="Proteomes" id="UP000031521">
    <property type="component" value="Chromosome"/>
</dbReference>
<dbReference type="AlphaFoldDB" id="A0A0B5DPG3"/>
<dbReference type="InterPro" id="IPR028992">
    <property type="entry name" value="Hedgehog/Intein_dom"/>
</dbReference>
<reference evidence="2 3" key="1">
    <citation type="journal article" date="2014" name="Int. J. Syst. Evol. Microbiol.">
        <title>Celeribacter indicus sp. nov., a polycyclic aromatic hydrocarbon-degrading bacterium from deep-sea sediment and reclassification of Huaishuia halophila as Celeribacter halophilus comb. nov.</title>
        <authorList>
            <person name="Lai Q."/>
            <person name="Cao J."/>
            <person name="Yuan J."/>
            <person name="Li F."/>
            <person name="Shao Z."/>
        </authorList>
    </citation>
    <scope>NUCLEOTIDE SEQUENCE [LARGE SCALE GENOMIC DNA]</scope>
    <source>
        <strain evidence="2">P73</strain>
    </source>
</reference>
<gene>
    <name evidence="2" type="ORF">P73_0763</name>
</gene>
<name>A0A0B5DPG3_9RHOB</name>
<dbReference type="STRING" id="1208324.P73_0763"/>
<protein>
    <recommendedName>
        <fullName evidence="1">Hedgehog/Intein (Hint) domain-containing protein</fullName>
    </recommendedName>
</protein>
<sequence length="206" mass="21346">MERDAAPGLPGIGPAVMVETRLGPQPAEWLRPGDLLLTRDHGYRPLLWTGRSATTGPGVVPPLHIPAGSLGTGVPEHDLTLSPGHHLLLRGPQVALHFGEEEVLAPARDIATGAGPAADMPLPPGHALCHLLTAEHELLLAEGIWLESLLPDPAALDRFGPAAAAEIAAALGPALATGQCARMVLRPGEAGVLHPRTAVATRRRAA</sequence>
<dbReference type="SUPFAM" id="SSF51294">
    <property type="entry name" value="Hedgehog/intein (Hint) domain"/>
    <property type="match status" value="1"/>
</dbReference>
<organism evidence="2 3">
    <name type="scientific">Celeribacter indicus</name>
    <dbReference type="NCBI Taxonomy" id="1208324"/>
    <lineage>
        <taxon>Bacteria</taxon>
        <taxon>Pseudomonadati</taxon>
        <taxon>Pseudomonadota</taxon>
        <taxon>Alphaproteobacteria</taxon>
        <taxon>Rhodobacterales</taxon>
        <taxon>Roseobacteraceae</taxon>
        <taxon>Celeribacter</taxon>
    </lineage>
</organism>
<dbReference type="Pfam" id="PF13403">
    <property type="entry name" value="Hint_2"/>
    <property type="match status" value="1"/>
</dbReference>
<evidence type="ECO:0000313" key="2">
    <source>
        <dbReference type="EMBL" id="AJE45478.1"/>
    </source>
</evidence>
<dbReference type="EMBL" id="CP004393">
    <property type="protein sequence ID" value="AJE45478.1"/>
    <property type="molecule type" value="Genomic_DNA"/>
</dbReference>
<evidence type="ECO:0000259" key="1">
    <source>
        <dbReference type="Pfam" id="PF13403"/>
    </source>
</evidence>
<accession>A0A0B5DPG3</accession>
<feature type="domain" description="Hedgehog/Intein (Hint)" evidence="1">
    <location>
        <begin position="17"/>
        <end position="152"/>
    </location>
</feature>
<keyword evidence="3" id="KW-1185">Reference proteome</keyword>
<dbReference type="HOGENOM" id="CLU_071538_1_0_5"/>
<proteinExistence type="predicted"/>
<dbReference type="InterPro" id="IPR036844">
    <property type="entry name" value="Hint_dom_sf"/>
</dbReference>
<dbReference type="KEGG" id="cid:P73_0763"/>
<evidence type="ECO:0000313" key="3">
    <source>
        <dbReference type="Proteomes" id="UP000031521"/>
    </source>
</evidence>